<dbReference type="AlphaFoldDB" id="A0A267F004"/>
<feature type="region of interest" description="Disordered" evidence="1">
    <location>
        <begin position="1"/>
        <end position="36"/>
    </location>
</feature>
<evidence type="ECO:0000256" key="1">
    <source>
        <dbReference type="SAM" id="MobiDB-lite"/>
    </source>
</evidence>
<reference evidence="2 3" key="1">
    <citation type="submission" date="2017-06" db="EMBL/GenBank/DDBJ databases">
        <title>A platform for efficient transgenesis in Macrostomum lignano, a flatworm model organism for stem cell research.</title>
        <authorList>
            <person name="Berezikov E."/>
        </authorList>
    </citation>
    <scope>NUCLEOTIDE SEQUENCE [LARGE SCALE GENOMIC DNA]</scope>
    <source>
        <strain evidence="2">DV1</strain>
        <tissue evidence="2">Whole organism</tissue>
    </source>
</reference>
<gene>
    <name evidence="2" type="ORF">BOX15_Mlig000637g1</name>
</gene>
<evidence type="ECO:0008006" key="4">
    <source>
        <dbReference type="Google" id="ProtNLM"/>
    </source>
</evidence>
<evidence type="ECO:0000313" key="3">
    <source>
        <dbReference type="Proteomes" id="UP000215902"/>
    </source>
</evidence>
<evidence type="ECO:0000313" key="2">
    <source>
        <dbReference type="EMBL" id="PAA67068.1"/>
    </source>
</evidence>
<feature type="compositionally biased region" description="Low complexity" evidence="1">
    <location>
        <begin position="640"/>
        <end position="652"/>
    </location>
</feature>
<dbReference type="Proteomes" id="UP000215902">
    <property type="component" value="Unassembled WGS sequence"/>
</dbReference>
<sequence length="981" mass="106855">MLADSNNNKKADESDSTQAQPAPTVDSNSNSSSDSEQLLLLSDFVLLPPDIPDAKSSKAVASDANHRQYVRYSASLGDRTVLLFDAVPTDQWPAVLHQLGPGACPLYFSIGDNQQQPAEALSDVSLMLAEWNDPDAMRLGEDCWPADQLVDFAPLPAPTQLTDAPADAMSDEAAVEAPATALALLKPGTDRAKLTSRLANAGARTHNLWPVPVSAALRLDSRLNGQRRRRPIDDNIGDANDEAFAPEPVGEAESESKRPRLSIDANQPLWQVQPGKQAYLRITGLRRSADPVQLTDLTMHQLAGLALTGYSFYPPGPADCGKAVQCTFKPDVPASSIESAADDLVRMFQRQGLQDSERRPVTASVVLPDSVGASSLANRMPDSFGDSFVLLQKETAADPVFLLIWNLPSDLSANLIVHRMRRFLPMARSFYCPRPVPASSGQLRNCGFAVARFNRPADCAHAMERMRSATQQQLMAIFCSGLIRVSYAALLETCHVPPMFTFPCHNLLPWLINANQNSENPLDFLLDSPPYSPAPFTCPCHPDAMPSAPAGGMFDWLAFTLRMRLPADGDPIQTVRLLSDLMLESEELVPIHVTAAWLSSASSAKTSAWAAATSRLHPVNRHGNAALLLALNNGEVDDANNNSSSSRTSSCSRTEEDATTFDRSAEQWRLLPPSRPLRCWQLTGLPTEADRTELAVAIRRAFPSRVADNLYIAGHASLNCQLAVLRLPVSMSAKVAESAASRLSKELPGQSELRLRQWCGKPTRLADLRPTLAPFCPVPDGCATRCQFILAWNLHRQLATAEVAARFLDRFPLIRSVFAPTAPASLANGANNLGYCVLRFDRPRDCARALAALRSLSAADLANLCCPAGPAYFTLCRMDDICCLPPFQFPCHNLLPWHGRRFPEHARALCLESWQRPFRCICHPNAASYSPASVDQLIRLSRLIRIAGSPSNSACSPEGLRDSLSELLEAAESDLAESSQE</sequence>
<accession>A0A267F004</accession>
<protein>
    <recommendedName>
        <fullName evidence="4">RRM domain-containing protein</fullName>
    </recommendedName>
</protein>
<dbReference type="EMBL" id="NIVC01001510">
    <property type="protein sequence ID" value="PAA67068.1"/>
    <property type="molecule type" value="Genomic_DNA"/>
</dbReference>
<comment type="caution">
    <text evidence="2">The sequence shown here is derived from an EMBL/GenBank/DDBJ whole genome shotgun (WGS) entry which is preliminary data.</text>
</comment>
<feature type="region of interest" description="Disordered" evidence="1">
    <location>
        <begin position="638"/>
        <end position="659"/>
    </location>
</feature>
<feature type="region of interest" description="Disordered" evidence="1">
    <location>
        <begin position="228"/>
        <end position="259"/>
    </location>
</feature>
<proteinExistence type="predicted"/>
<name>A0A267F004_9PLAT</name>
<organism evidence="2 3">
    <name type="scientific">Macrostomum lignano</name>
    <dbReference type="NCBI Taxonomy" id="282301"/>
    <lineage>
        <taxon>Eukaryota</taxon>
        <taxon>Metazoa</taxon>
        <taxon>Spiralia</taxon>
        <taxon>Lophotrochozoa</taxon>
        <taxon>Platyhelminthes</taxon>
        <taxon>Rhabditophora</taxon>
        <taxon>Macrostomorpha</taxon>
        <taxon>Macrostomida</taxon>
        <taxon>Macrostomidae</taxon>
        <taxon>Macrostomum</taxon>
    </lineage>
</organism>
<keyword evidence="3" id="KW-1185">Reference proteome</keyword>
<feature type="compositionally biased region" description="Low complexity" evidence="1">
    <location>
        <begin position="26"/>
        <end position="36"/>
    </location>
</feature>